<dbReference type="InterPro" id="IPR051320">
    <property type="entry name" value="Viral_Replic_Matur_Polypro"/>
</dbReference>
<dbReference type="GO" id="GO:0004523">
    <property type="term" value="F:RNA-DNA hybrid ribonuclease activity"/>
    <property type="evidence" value="ECO:0007669"/>
    <property type="project" value="UniProtKB-EC"/>
</dbReference>
<dbReference type="EC" id="3.1.26.4" evidence="2"/>
<dbReference type="EMBL" id="JAMKFB020000245">
    <property type="protein sequence ID" value="KAL0151447.1"/>
    <property type="molecule type" value="Genomic_DNA"/>
</dbReference>
<protein>
    <recommendedName>
        <fullName evidence="2">ribonuclease H</fullName>
        <ecNumber evidence="2">3.1.26.4</ecNumber>
    </recommendedName>
</protein>
<dbReference type="InterPro" id="IPR043128">
    <property type="entry name" value="Rev_trsase/Diguanyl_cyclase"/>
</dbReference>
<dbReference type="InterPro" id="IPR000477">
    <property type="entry name" value="RT_dom"/>
</dbReference>
<dbReference type="Pfam" id="PF17919">
    <property type="entry name" value="RT_RNaseH_2"/>
    <property type="match status" value="1"/>
</dbReference>
<feature type="domain" description="Reverse transcriptase/retrotransposon-derived protein RNase H-like" evidence="4">
    <location>
        <begin position="214"/>
        <end position="272"/>
    </location>
</feature>
<keyword evidence="6" id="KW-1185">Reference proteome</keyword>
<reference evidence="5 6" key="1">
    <citation type="submission" date="2024-05" db="EMBL/GenBank/DDBJ databases">
        <title>Genome sequencing and assembly of Indian major carp, Cirrhinus mrigala (Hamilton, 1822).</title>
        <authorList>
            <person name="Mohindra V."/>
            <person name="Chowdhury L.M."/>
            <person name="Lal K."/>
            <person name="Jena J.K."/>
        </authorList>
    </citation>
    <scope>NUCLEOTIDE SEQUENCE [LARGE SCALE GENOMIC DNA]</scope>
    <source>
        <strain evidence="5">CM1030</strain>
        <tissue evidence="5">Blood</tissue>
    </source>
</reference>
<dbReference type="FunFam" id="3.10.10.10:FF:000002">
    <property type="entry name" value="Retrovirus-related Pol polyprotein from transposon 17.6-like protein"/>
    <property type="match status" value="1"/>
</dbReference>
<gene>
    <name evidence="5" type="ORF">M9458_053233</name>
</gene>
<dbReference type="AlphaFoldDB" id="A0ABD0MQP9"/>
<evidence type="ECO:0000313" key="6">
    <source>
        <dbReference type="Proteomes" id="UP001529510"/>
    </source>
</evidence>
<organism evidence="5 6">
    <name type="scientific">Cirrhinus mrigala</name>
    <name type="common">Mrigala</name>
    <dbReference type="NCBI Taxonomy" id="683832"/>
    <lineage>
        <taxon>Eukaryota</taxon>
        <taxon>Metazoa</taxon>
        <taxon>Chordata</taxon>
        <taxon>Craniata</taxon>
        <taxon>Vertebrata</taxon>
        <taxon>Euteleostomi</taxon>
        <taxon>Actinopterygii</taxon>
        <taxon>Neopterygii</taxon>
        <taxon>Teleostei</taxon>
        <taxon>Ostariophysi</taxon>
        <taxon>Cypriniformes</taxon>
        <taxon>Cyprinidae</taxon>
        <taxon>Labeoninae</taxon>
        <taxon>Labeonini</taxon>
        <taxon>Cirrhinus</taxon>
    </lineage>
</organism>
<dbReference type="InterPro" id="IPR041577">
    <property type="entry name" value="RT_RNaseH_2"/>
</dbReference>
<accession>A0ABD0MQP9</accession>
<dbReference type="Gene3D" id="3.10.10.10">
    <property type="entry name" value="HIV Type 1 Reverse Transcriptase, subunit A, domain 1"/>
    <property type="match status" value="2"/>
</dbReference>
<dbReference type="Proteomes" id="UP001529510">
    <property type="component" value="Unassembled WGS sequence"/>
</dbReference>
<dbReference type="SUPFAM" id="SSF56672">
    <property type="entry name" value="DNA/RNA polymerases"/>
    <property type="match status" value="1"/>
</dbReference>
<feature type="domain" description="Reverse transcriptase" evidence="3">
    <location>
        <begin position="69"/>
        <end position="182"/>
    </location>
</feature>
<evidence type="ECO:0000313" key="5">
    <source>
        <dbReference type="EMBL" id="KAL0151447.1"/>
    </source>
</evidence>
<evidence type="ECO:0000259" key="3">
    <source>
        <dbReference type="Pfam" id="PF00078"/>
    </source>
</evidence>
<dbReference type="FunFam" id="3.30.70.270:FF:000003">
    <property type="entry name" value="Transposon Ty3-G Gag-Pol polyprotein"/>
    <property type="match status" value="1"/>
</dbReference>
<evidence type="ECO:0000256" key="1">
    <source>
        <dbReference type="ARBA" id="ARBA00010879"/>
    </source>
</evidence>
<dbReference type="Pfam" id="PF00078">
    <property type="entry name" value="RVT_1"/>
    <property type="match status" value="1"/>
</dbReference>
<dbReference type="CDD" id="cd01647">
    <property type="entry name" value="RT_LTR"/>
    <property type="match status" value="1"/>
</dbReference>
<comment type="caution">
    <text evidence="5">The sequence shown here is derived from an EMBL/GenBank/DDBJ whole genome shotgun (WGS) entry which is preliminary data.</text>
</comment>
<dbReference type="PANTHER" id="PTHR33064:SF29">
    <property type="entry name" value="PEPTIDASE A2 DOMAIN-CONTAINING PROTEIN-RELATED"/>
    <property type="match status" value="1"/>
</dbReference>
<evidence type="ECO:0000256" key="2">
    <source>
        <dbReference type="ARBA" id="ARBA00012180"/>
    </source>
</evidence>
<evidence type="ECO:0000259" key="4">
    <source>
        <dbReference type="Pfam" id="PF17919"/>
    </source>
</evidence>
<dbReference type="Gene3D" id="3.30.70.270">
    <property type="match status" value="2"/>
</dbReference>
<comment type="similarity">
    <text evidence="1">Belongs to the beta type-B retroviral polymerase family. HERV class-II K(HML-2) pol subfamily.</text>
</comment>
<dbReference type="InterPro" id="IPR043502">
    <property type="entry name" value="DNA/RNA_pol_sf"/>
</dbReference>
<sequence length="283" mass="31734">MYHDIDVGDHSPIKQHPYRVNPTKRQVMQHEVKYLLENGLAEPSSSPWSSPCLIVPKSDGSARFCTDYRKLDLLKGYWQVPLTPRAAEIYAFVTPDDLLQYTVMAFGLRNTPATFQRLMNKVLAGIPHCDAYLDDIVIYSSEWDEHVKSLCAAFDRLCAASLTLNLAKCEFGKATVTYLGRQVGQGYYRGFCKNFSDVALPLTNLLCHNKDYVWSDECQKAFVLIKTLLCSTPVLAAPNFSLPFKLDVDASVTGAGAVLLQEDAHGIEFLEKVFKTSVELQHD</sequence>
<name>A0ABD0MQP9_CIRMR</name>
<dbReference type="PANTHER" id="PTHR33064">
    <property type="entry name" value="POL PROTEIN"/>
    <property type="match status" value="1"/>
</dbReference>
<proteinExistence type="inferred from homology"/>